<accession>A0AAV4VBV5</accession>
<comment type="caution">
    <text evidence="1">The sequence shown here is derived from an EMBL/GenBank/DDBJ whole genome shotgun (WGS) entry which is preliminary data.</text>
</comment>
<keyword evidence="2" id="KW-1185">Reference proteome</keyword>
<dbReference type="EMBL" id="BPLQ01012776">
    <property type="protein sequence ID" value="GIY67777.1"/>
    <property type="molecule type" value="Genomic_DNA"/>
</dbReference>
<name>A0AAV4VBV5_9ARAC</name>
<organism evidence="1 2">
    <name type="scientific">Caerostris darwini</name>
    <dbReference type="NCBI Taxonomy" id="1538125"/>
    <lineage>
        <taxon>Eukaryota</taxon>
        <taxon>Metazoa</taxon>
        <taxon>Ecdysozoa</taxon>
        <taxon>Arthropoda</taxon>
        <taxon>Chelicerata</taxon>
        <taxon>Arachnida</taxon>
        <taxon>Araneae</taxon>
        <taxon>Araneomorphae</taxon>
        <taxon>Entelegynae</taxon>
        <taxon>Araneoidea</taxon>
        <taxon>Araneidae</taxon>
        <taxon>Caerostris</taxon>
    </lineage>
</organism>
<dbReference type="AlphaFoldDB" id="A0AAV4VBV5"/>
<sequence>MCSVNCSVDPEICSVNSSNASCCNVPKCNDLSSFDKNTSSLLEKNVPKYFRSSTHNCYQKKRYCVAKEKNPLNLENDGEFPHLQPRRLNFPEVPDTWTETDGCA</sequence>
<gene>
    <name evidence="1" type="ORF">CDAR_36131</name>
</gene>
<protein>
    <submittedName>
        <fullName evidence="1">Uncharacterized protein</fullName>
    </submittedName>
</protein>
<reference evidence="1 2" key="1">
    <citation type="submission" date="2021-06" db="EMBL/GenBank/DDBJ databases">
        <title>Caerostris darwini draft genome.</title>
        <authorList>
            <person name="Kono N."/>
            <person name="Arakawa K."/>
        </authorList>
    </citation>
    <scope>NUCLEOTIDE SEQUENCE [LARGE SCALE GENOMIC DNA]</scope>
</reference>
<evidence type="ECO:0000313" key="2">
    <source>
        <dbReference type="Proteomes" id="UP001054837"/>
    </source>
</evidence>
<dbReference type="Proteomes" id="UP001054837">
    <property type="component" value="Unassembled WGS sequence"/>
</dbReference>
<evidence type="ECO:0000313" key="1">
    <source>
        <dbReference type="EMBL" id="GIY67777.1"/>
    </source>
</evidence>
<proteinExistence type="predicted"/>